<dbReference type="GO" id="GO:0071944">
    <property type="term" value="C:cell periphery"/>
    <property type="evidence" value="ECO:0007669"/>
    <property type="project" value="UniProtKB-ARBA"/>
</dbReference>
<evidence type="ECO:0000256" key="4">
    <source>
        <dbReference type="ARBA" id="ARBA00023136"/>
    </source>
</evidence>
<protein>
    <submittedName>
        <fullName evidence="7">Uncharacterized protein</fullName>
    </submittedName>
</protein>
<comment type="caution">
    <text evidence="7">The sequence shown here is derived from an EMBL/GenBank/DDBJ whole genome shotgun (WGS) entry which is preliminary data.</text>
</comment>
<evidence type="ECO:0000313" key="8">
    <source>
        <dbReference type="Proteomes" id="UP000799444"/>
    </source>
</evidence>
<evidence type="ECO:0000256" key="5">
    <source>
        <dbReference type="SAM" id="MobiDB-lite"/>
    </source>
</evidence>
<dbReference type="PANTHER" id="PTHR15549:SF26">
    <property type="entry name" value="AXIAL BUDDING PATTERN PROTEIN 2-RELATED"/>
    <property type="match status" value="1"/>
</dbReference>
<feature type="region of interest" description="Disordered" evidence="5">
    <location>
        <begin position="1"/>
        <end position="40"/>
    </location>
</feature>
<keyword evidence="4 6" id="KW-0472">Membrane</keyword>
<evidence type="ECO:0000313" key="7">
    <source>
        <dbReference type="EMBL" id="KAF2735759.1"/>
    </source>
</evidence>
<feature type="transmembrane region" description="Helical" evidence="6">
    <location>
        <begin position="44"/>
        <end position="65"/>
    </location>
</feature>
<evidence type="ECO:0000256" key="6">
    <source>
        <dbReference type="SAM" id="Phobius"/>
    </source>
</evidence>
<evidence type="ECO:0000256" key="3">
    <source>
        <dbReference type="ARBA" id="ARBA00022989"/>
    </source>
</evidence>
<feature type="compositionally biased region" description="Polar residues" evidence="5">
    <location>
        <begin position="14"/>
        <end position="37"/>
    </location>
</feature>
<organism evidence="7 8">
    <name type="scientific">Polyplosphaeria fusca</name>
    <dbReference type="NCBI Taxonomy" id="682080"/>
    <lineage>
        <taxon>Eukaryota</taxon>
        <taxon>Fungi</taxon>
        <taxon>Dikarya</taxon>
        <taxon>Ascomycota</taxon>
        <taxon>Pezizomycotina</taxon>
        <taxon>Dothideomycetes</taxon>
        <taxon>Pleosporomycetidae</taxon>
        <taxon>Pleosporales</taxon>
        <taxon>Tetraplosphaeriaceae</taxon>
        <taxon>Polyplosphaeria</taxon>
    </lineage>
</organism>
<keyword evidence="8" id="KW-1185">Reference proteome</keyword>
<accession>A0A9P4QZJ0</accession>
<dbReference type="Proteomes" id="UP000799444">
    <property type="component" value="Unassembled WGS sequence"/>
</dbReference>
<dbReference type="PANTHER" id="PTHR15549">
    <property type="entry name" value="PAIRED IMMUNOGLOBULIN-LIKE TYPE 2 RECEPTOR"/>
    <property type="match status" value="1"/>
</dbReference>
<reference evidence="7" key="1">
    <citation type="journal article" date="2020" name="Stud. Mycol.">
        <title>101 Dothideomycetes genomes: a test case for predicting lifestyles and emergence of pathogens.</title>
        <authorList>
            <person name="Haridas S."/>
            <person name="Albert R."/>
            <person name="Binder M."/>
            <person name="Bloem J."/>
            <person name="Labutti K."/>
            <person name="Salamov A."/>
            <person name="Andreopoulos B."/>
            <person name="Baker S."/>
            <person name="Barry K."/>
            <person name="Bills G."/>
            <person name="Bluhm B."/>
            <person name="Cannon C."/>
            <person name="Castanera R."/>
            <person name="Culley D."/>
            <person name="Daum C."/>
            <person name="Ezra D."/>
            <person name="Gonzalez J."/>
            <person name="Henrissat B."/>
            <person name="Kuo A."/>
            <person name="Liang C."/>
            <person name="Lipzen A."/>
            <person name="Lutzoni F."/>
            <person name="Magnuson J."/>
            <person name="Mondo S."/>
            <person name="Nolan M."/>
            <person name="Ohm R."/>
            <person name="Pangilinan J."/>
            <person name="Park H.-J."/>
            <person name="Ramirez L."/>
            <person name="Alfaro M."/>
            <person name="Sun H."/>
            <person name="Tritt A."/>
            <person name="Yoshinaga Y."/>
            <person name="Zwiers L.-H."/>
            <person name="Turgeon B."/>
            <person name="Goodwin S."/>
            <person name="Spatafora J."/>
            <person name="Crous P."/>
            <person name="Grigoriev I."/>
        </authorList>
    </citation>
    <scope>NUCLEOTIDE SEQUENCE</scope>
    <source>
        <strain evidence="7">CBS 125425</strain>
    </source>
</reference>
<evidence type="ECO:0000256" key="1">
    <source>
        <dbReference type="ARBA" id="ARBA00004167"/>
    </source>
</evidence>
<name>A0A9P4QZJ0_9PLEO</name>
<dbReference type="InterPro" id="IPR051694">
    <property type="entry name" value="Immunoregulatory_rcpt-like"/>
</dbReference>
<gene>
    <name evidence="7" type="ORF">EJ04DRAFT_511541</name>
</gene>
<sequence>MSAPPAASTARSTGVASSTASNSPPQTSAPGQASDSGLSKGAKIGIGVGVPVFVILLIVGALFVYRLGRRREAGRRAQNMVDENGDEKTAINELDGAAVKRGELEGQSRRLELATQERPVEMYARPD</sequence>
<evidence type="ECO:0000256" key="2">
    <source>
        <dbReference type="ARBA" id="ARBA00022692"/>
    </source>
</evidence>
<keyword evidence="3 6" id="KW-1133">Transmembrane helix</keyword>
<proteinExistence type="predicted"/>
<dbReference type="GO" id="GO:0016020">
    <property type="term" value="C:membrane"/>
    <property type="evidence" value="ECO:0007669"/>
    <property type="project" value="UniProtKB-SubCell"/>
</dbReference>
<feature type="compositionally biased region" description="Low complexity" evidence="5">
    <location>
        <begin position="1"/>
        <end position="13"/>
    </location>
</feature>
<dbReference type="EMBL" id="ML996132">
    <property type="protein sequence ID" value="KAF2735759.1"/>
    <property type="molecule type" value="Genomic_DNA"/>
</dbReference>
<keyword evidence="2 6" id="KW-0812">Transmembrane</keyword>
<comment type="subcellular location">
    <subcellularLocation>
        <location evidence="1">Membrane</location>
        <topology evidence="1">Single-pass membrane protein</topology>
    </subcellularLocation>
</comment>
<dbReference type="AlphaFoldDB" id="A0A9P4QZJ0"/>